<proteinExistence type="predicted"/>
<keyword evidence="2" id="KW-1185">Reference proteome</keyword>
<dbReference type="PANTHER" id="PTHR47908">
    <property type="match status" value="1"/>
</dbReference>
<dbReference type="Proteomes" id="UP000775213">
    <property type="component" value="Unassembled WGS sequence"/>
</dbReference>
<name>A0AAV7G8I4_DENCH</name>
<protein>
    <submittedName>
        <fullName evidence="1">Uncharacterized protein</fullName>
    </submittedName>
</protein>
<evidence type="ECO:0000313" key="2">
    <source>
        <dbReference type="Proteomes" id="UP000775213"/>
    </source>
</evidence>
<gene>
    <name evidence="1" type="ORF">IEQ34_019876</name>
</gene>
<comment type="caution">
    <text evidence="1">The sequence shown here is derived from an EMBL/GenBank/DDBJ whole genome shotgun (WGS) entry which is preliminary data.</text>
</comment>
<dbReference type="GO" id="GO:0009507">
    <property type="term" value="C:chloroplast"/>
    <property type="evidence" value="ECO:0007669"/>
    <property type="project" value="TreeGrafter"/>
</dbReference>
<accession>A0AAV7G8I4</accession>
<dbReference type="EMBL" id="JAGFBR010000017">
    <property type="protein sequence ID" value="KAH0452577.1"/>
    <property type="molecule type" value="Genomic_DNA"/>
</dbReference>
<sequence>MDAAKVHIVAACQTPYGSEFIPSPFFFSCLRKFFTCTASNGFCCRSDDYMAALAKVHCSCRNWSIN</sequence>
<evidence type="ECO:0000313" key="1">
    <source>
        <dbReference type="EMBL" id="KAH0452577.1"/>
    </source>
</evidence>
<organism evidence="1 2">
    <name type="scientific">Dendrobium chrysotoxum</name>
    <name type="common">Orchid</name>
    <dbReference type="NCBI Taxonomy" id="161865"/>
    <lineage>
        <taxon>Eukaryota</taxon>
        <taxon>Viridiplantae</taxon>
        <taxon>Streptophyta</taxon>
        <taxon>Embryophyta</taxon>
        <taxon>Tracheophyta</taxon>
        <taxon>Spermatophyta</taxon>
        <taxon>Magnoliopsida</taxon>
        <taxon>Liliopsida</taxon>
        <taxon>Asparagales</taxon>
        <taxon>Orchidaceae</taxon>
        <taxon>Epidendroideae</taxon>
        <taxon>Malaxideae</taxon>
        <taxon>Dendrobiinae</taxon>
        <taxon>Dendrobium</taxon>
    </lineage>
</organism>
<dbReference type="PANTHER" id="PTHR47908:SF2">
    <property type="entry name" value="TETRATRICOPEPTIDE REPEAT (TPR)-LIKE SUPERFAMILY PROTEIN"/>
    <property type="match status" value="1"/>
</dbReference>
<reference evidence="1 2" key="1">
    <citation type="journal article" date="2021" name="Hortic Res">
        <title>Chromosome-scale assembly of the Dendrobium chrysotoxum genome enhances the understanding of orchid evolution.</title>
        <authorList>
            <person name="Zhang Y."/>
            <person name="Zhang G.Q."/>
            <person name="Zhang D."/>
            <person name="Liu X.D."/>
            <person name="Xu X.Y."/>
            <person name="Sun W.H."/>
            <person name="Yu X."/>
            <person name="Zhu X."/>
            <person name="Wang Z.W."/>
            <person name="Zhao X."/>
            <person name="Zhong W.Y."/>
            <person name="Chen H."/>
            <person name="Yin W.L."/>
            <person name="Huang T."/>
            <person name="Niu S.C."/>
            <person name="Liu Z.J."/>
        </authorList>
    </citation>
    <scope>NUCLEOTIDE SEQUENCE [LARGE SCALE GENOMIC DNA]</scope>
    <source>
        <strain evidence="1">Lindl</strain>
    </source>
</reference>
<dbReference type="AlphaFoldDB" id="A0AAV7G8I4"/>